<name>A0ACC2Q099_9NEOP</name>
<organism evidence="1 2">
    <name type="scientific">Mythimna loreyi</name>
    <dbReference type="NCBI Taxonomy" id="667449"/>
    <lineage>
        <taxon>Eukaryota</taxon>
        <taxon>Metazoa</taxon>
        <taxon>Ecdysozoa</taxon>
        <taxon>Arthropoda</taxon>
        <taxon>Hexapoda</taxon>
        <taxon>Insecta</taxon>
        <taxon>Pterygota</taxon>
        <taxon>Neoptera</taxon>
        <taxon>Endopterygota</taxon>
        <taxon>Lepidoptera</taxon>
        <taxon>Glossata</taxon>
        <taxon>Ditrysia</taxon>
        <taxon>Noctuoidea</taxon>
        <taxon>Noctuidae</taxon>
        <taxon>Noctuinae</taxon>
        <taxon>Hadenini</taxon>
        <taxon>Mythimna</taxon>
    </lineage>
</organism>
<comment type="caution">
    <text evidence="1">The sequence shown here is derived from an EMBL/GenBank/DDBJ whole genome shotgun (WGS) entry which is preliminary data.</text>
</comment>
<reference evidence="1" key="1">
    <citation type="submission" date="2023-03" db="EMBL/GenBank/DDBJ databases">
        <title>Chromosome-level genomes of two armyworms, Mythimna separata and Mythimna loreyi, provide insights into the biosynthesis and reception of sex pheromones.</title>
        <authorList>
            <person name="Zhao H."/>
        </authorList>
    </citation>
    <scope>NUCLEOTIDE SEQUENCE</scope>
    <source>
        <strain evidence="1">BeijingLab</strain>
    </source>
</reference>
<dbReference type="EMBL" id="CM056807">
    <property type="protein sequence ID" value="KAJ8705438.1"/>
    <property type="molecule type" value="Genomic_DNA"/>
</dbReference>
<gene>
    <name evidence="1" type="ORF">PYW08_012484</name>
</gene>
<protein>
    <submittedName>
        <fullName evidence="1">Uncharacterized protein</fullName>
    </submittedName>
</protein>
<evidence type="ECO:0000313" key="1">
    <source>
        <dbReference type="EMBL" id="KAJ8705438.1"/>
    </source>
</evidence>
<evidence type="ECO:0000313" key="2">
    <source>
        <dbReference type="Proteomes" id="UP001231649"/>
    </source>
</evidence>
<sequence length="417" mass="46980">MILRVLILFVSAVFCQFQFEGDLCYKDGAEGVCISFRQCKRAQEDRKNRKNPQICSNENNNPIVCCVGWKPEMPENPVIPQNPVKTENPERPPRPTRPPVQENLEDQCEQLPEEYTPAKTGQKAFDKCIDYQQKYVYPCGRGVDILGSVSRQSHCHHVTNELISGGTDAALYEFPHMAILGYGPLESLEFLCGGAVISEKFILTAGHCISSGRDYPVTYVAIGVLRRTDAKDQSKLYKVKNIIPHPHYKSPNRYNDIALLETEKVMALDQFTVPACLHVGAVNDTKVLAAGWGLTQENGKPSDSLMRVVLTKFEEWECAQKYQPFRLMTRGFEDLTQSCYGDRDPPKKYEGREEYKDTCKGDSGGPIQIKDQRIHCMYTIVGVTSVGKGSCGNSHQPAVYTRVAQFLPWIENIVWPN</sequence>
<dbReference type="Proteomes" id="UP001231649">
    <property type="component" value="Chromosome 31"/>
</dbReference>
<keyword evidence="2" id="KW-1185">Reference proteome</keyword>
<accession>A0ACC2Q099</accession>
<proteinExistence type="predicted"/>